<feature type="domain" description="Radical SAM core" evidence="7">
    <location>
        <begin position="1"/>
        <end position="219"/>
    </location>
</feature>
<dbReference type="SFLD" id="SFLDF00289">
    <property type="entry name" value="anaerobic_Cys-type_sulfatase-m"/>
    <property type="match status" value="1"/>
</dbReference>
<evidence type="ECO:0000313" key="9">
    <source>
        <dbReference type="Proteomes" id="UP000779049"/>
    </source>
</evidence>
<dbReference type="SUPFAM" id="SSF102114">
    <property type="entry name" value="Radical SAM enzymes"/>
    <property type="match status" value="1"/>
</dbReference>
<dbReference type="InterPro" id="IPR023867">
    <property type="entry name" value="Sulphatase_maturase_rSAM"/>
</dbReference>
<dbReference type="SFLD" id="SFLDG01067">
    <property type="entry name" value="SPASM/twitch_domain_containing"/>
    <property type="match status" value="1"/>
</dbReference>
<keyword evidence="4" id="KW-0408">Iron</keyword>
<evidence type="ECO:0000256" key="4">
    <source>
        <dbReference type="ARBA" id="ARBA00023004"/>
    </source>
</evidence>
<dbReference type="InterPro" id="IPR013785">
    <property type="entry name" value="Aldolase_TIM"/>
</dbReference>
<evidence type="ECO:0000256" key="3">
    <source>
        <dbReference type="ARBA" id="ARBA00022723"/>
    </source>
</evidence>
<dbReference type="PANTHER" id="PTHR43273">
    <property type="entry name" value="ANAEROBIC SULFATASE-MATURATING ENZYME HOMOLOG ASLB-RELATED"/>
    <property type="match status" value="1"/>
</dbReference>
<evidence type="ECO:0000313" key="8">
    <source>
        <dbReference type="EMBL" id="MBY0758095.1"/>
    </source>
</evidence>
<sequence length="371" mass="43290">MEQIQILIKPASSACDLRCRYCFYRDEASHRKEGNLGKMEPQVMEAIIEKGLSCAQNVVFAFQGGEPTLAGLEFFRTFAKTVEEKRKNGQKVSYTIQTNGYGIDDEWISFFRKNRFLVGVSLDGVRKTHDENRLSSDGSGTFEKVFENIKKMQKQQVDMNVLCVLNRQTAEKIEAIYRFFMRKGLYYQQYIPCLDPLDRERGKENYSLPPKLYADALKRLFDLWFEDKRAGNLVYIRQFDNYLHVLRGGTPEACTMYGKCSMQNVVEADGSVYPCDFYALDTYRMGNIKETDFAALQEQASREEEGTFFENPARRDDRCPSCRWYPLCRGGCKRDCEEQAGTVRNYYCEVYTEFFEYAIGRLEWLAENRYM</sequence>
<name>A0ABS7L500_9FIRM</name>
<keyword evidence="2" id="KW-0949">S-adenosyl-L-methionine</keyword>
<dbReference type="SFLD" id="SFLDG01386">
    <property type="entry name" value="main_SPASM_domain-containing"/>
    <property type="match status" value="1"/>
</dbReference>
<gene>
    <name evidence="8" type="ORF">FLB61_03095</name>
</gene>
<dbReference type="SFLD" id="SFLDG01384">
    <property type="entry name" value="thioether_bond_formation_requi"/>
    <property type="match status" value="1"/>
</dbReference>
<keyword evidence="3" id="KW-0479">Metal-binding</keyword>
<dbReference type="PROSITE" id="PS51918">
    <property type="entry name" value="RADICAL_SAM"/>
    <property type="match status" value="1"/>
</dbReference>
<comment type="similarity">
    <text evidence="6">Belongs to the radical SAM superfamily. Anaerobic sulfatase-maturating enzyme family.</text>
</comment>
<comment type="cofactor">
    <cofactor evidence="1">
        <name>[4Fe-4S] cluster</name>
        <dbReference type="ChEBI" id="CHEBI:49883"/>
    </cofactor>
</comment>
<dbReference type="Proteomes" id="UP000779049">
    <property type="component" value="Unassembled WGS sequence"/>
</dbReference>
<dbReference type="CDD" id="cd01335">
    <property type="entry name" value="Radical_SAM"/>
    <property type="match status" value="1"/>
</dbReference>
<dbReference type="InterPro" id="IPR023885">
    <property type="entry name" value="4Fe4S-binding_SPASM_dom"/>
</dbReference>
<reference evidence="8 9" key="1">
    <citation type="journal article" date="2020" name="New Microbes New Infect">
        <title>Sellimonas caecigallum sp. nov., description and genome sequence of a new member of the Sellimonas genus isolated from the cecum of feral chicken.</title>
        <authorList>
            <person name="Wongkuna S."/>
            <person name="Ghimire S."/>
            <person name="Antony L."/>
            <person name="Chankhamhaengdecha S."/>
            <person name="Janvilisri T."/>
            <person name="Scaria J."/>
        </authorList>
    </citation>
    <scope>NUCLEOTIDE SEQUENCE [LARGE SCALE GENOMIC DNA]</scope>
    <source>
        <strain evidence="8 9">SW451</strain>
    </source>
</reference>
<dbReference type="InterPro" id="IPR007197">
    <property type="entry name" value="rSAM"/>
</dbReference>
<dbReference type="SFLD" id="SFLDS00029">
    <property type="entry name" value="Radical_SAM"/>
    <property type="match status" value="1"/>
</dbReference>
<dbReference type="EMBL" id="VIRV01000002">
    <property type="protein sequence ID" value="MBY0758095.1"/>
    <property type="molecule type" value="Genomic_DNA"/>
</dbReference>
<accession>A0ABS7L500</accession>
<dbReference type="Pfam" id="PF04055">
    <property type="entry name" value="Radical_SAM"/>
    <property type="match status" value="1"/>
</dbReference>
<evidence type="ECO:0000256" key="2">
    <source>
        <dbReference type="ARBA" id="ARBA00022691"/>
    </source>
</evidence>
<dbReference type="InterPro" id="IPR034485">
    <property type="entry name" value="Anaerobic_Cys-type_sulfatase-m"/>
</dbReference>
<keyword evidence="5" id="KW-0411">Iron-sulfur</keyword>
<comment type="caution">
    <text evidence="8">The sequence shown here is derived from an EMBL/GenBank/DDBJ whole genome shotgun (WGS) entry which is preliminary data.</text>
</comment>
<dbReference type="InterPro" id="IPR058240">
    <property type="entry name" value="rSAM_sf"/>
</dbReference>
<dbReference type="NCBIfam" id="TIGR03942">
    <property type="entry name" value="sulfatase_rSAM"/>
    <property type="match status" value="1"/>
</dbReference>
<dbReference type="Pfam" id="PF13186">
    <property type="entry name" value="SPASM"/>
    <property type="match status" value="1"/>
</dbReference>
<dbReference type="PANTHER" id="PTHR43273:SF3">
    <property type="entry name" value="ANAEROBIC SULFATASE-MATURATING ENZYME HOMOLOG ASLB-RELATED"/>
    <property type="match status" value="1"/>
</dbReference>
<protein>
    <submittedName>
        <fullName evidence="8">Anaerobic sulfatase maturase</fullName>
    </submittedName>
</protein>
<evidence type="ECO:0000256" key="5">
    <source>
        <dbReference type="ARBA" id="ARBA00023014"/>
    </source>
</evidence>
<proteinExistence type="inferred from homology"/>
<dbReference type="NCBIfam" id="TIGR04085">
    <property type="entry name" value="rSAM_more_4Fe4S"/>
    <property type="match status" value="1"/>
</dbReference>
<evidence type="ECO:0000256" key="6">
    <source>
        <dbReference type="ARBA" id="ARBA00023601"/>
    </source>
</evidence>
<evidence type="ECO:0000256" key="1">
    <source>
        <dbReference type="ARBA" id="ARBA00001966"/>
    </source>
</evidence>
<organism evidence="8 9">
    <name type="scientific">Sellimonas caecigallum</name>
    <dbReference type="NCBI Taxonomy" id="2592333"/>
    <lineage>
        <taxon>Bacteria</taxon>
        <taxon>Bacillati</taxon>
        <taxon>Bacillota</taxon>
        <taxon>Clostridia</taxon>
        <taxon>Lachnospirales</taxon>
        <taxon>Lachnospiraceae</taxon>
        <taxon>Sellimonas</taxon>
    </lineage>
</organism>
<evidence type="ECO:0000259" key="7">
    <source>
        <dbReference type="PROSITE" id="PS51918"/>
    </source>
</evidence>
<keyword evidence="9" id="KW-1185">Reference proteome</keyword>
<dbReference type="SFLD" id="SFLDG01072">
    <property type="entry name" value="dehydrogenase_like"/>
    <property type="match status" value="1"/>
</dbReference>
<dbReference type="Gene3D" id="3.20.20.70">
    <property type="entry name" value="Aldolase class I"/>
    <property type="match status" value="1"/>
</dbReference>